<reference evidence="9 10" key="1">
    <citation type="submission" date="2020-07" db="EMBL/GenBank/DDBJ databases">
        <title>Halophilic bacteria isolated from french cheeses.</title>
        <authorList>
            <person name="Kothe C.I."/>
            <person name="Farah-Kraiem B."/>
            <person name="Renault P."/>
            <person name="Dridi B."/>
        </authorList>
    </citation>
    <scope>NUCLEOTIDE SEQUENCE [LARGE SCALE GENOMIC DNA]</scope>
    <source>
        <strain evidence="9 10">FME14</strain>
    </source>
</reference>
<evidence type="ECO:0000259" key="7">
    <source>
        <dbReference type="Pfam" id="PF00593"/>
    </source>
</evidence>
<keyword evidence="2 4" id="KW-0472">Membrane</keyword>
<dbReference type="InterPro" id="IPR010104">
    <property type="entry name" value="TonB_rcpt_bac"/>
</dbReference>
<sequence>MSMFKPSILTIALATAGISSFASHAQEEQSTAKNDVEVIEVKGFRGSVVESINTKRFSSEVVESISAEDIGKLPDSSIAESIARLPGLTAQRLDGRASRVSVRGFSENESATTFNGREQVSIGDNRGVEFDLYPSEIMSGVTVYKTPNASLDAEGIAGVIDMQTVKPLSKGERVIMFNGQLEQTGFDKLNPDGDDQGFRGTVSYIDQFADDTIGVAFAYNTMSSPNQEKRWNSWGYPDYSISENKVRDDTTVGPYNPILGGAKPFVRSSTLERDSAMLVIEAAPTDRLNMTFDALYVDFTDEKILRGIEVPFAWGQGTIDPSSAVVDAESGFITSAVTQGQRVVVRNDYEERNAELTQFGFNTKYDISDDWSVEFDASRSEVERQIWSIESYSGTGRGDNNGVADNIGYAFDGGNTGAQFSHGLDYSDYGLIQLGGPLTWATSKALNLKYGLTDEDNKDISDYKDHAQDGFINAPEINDELSTLKLAASKVLDNEYISKINFGMSYRDREKSKKSEGYFMTLSGFSVDNPGMVSVPEQYRLGSASLDFIGMGDMIAYDTNALVNDGYYDLLQESLNEPKHLTRSWTVQEKVTAFFVQADINAELGSIPVTGNVGVRYVKTEQSSQGYEASSVNGLVQAIPTDVSHDYSHILPSLNLSFAIDEDQTIRFGAAKTISRARLDEMHASLETSFSSAQPDDSGNYWTVSGGNPKLEPKEATGFDLSYENYFDAEGYFSAAFFYKDITQWIFDDNYTVDLSGKPNPASGEVPPVDQQTGTRSSKVNGGGGDLWGYELALTLPFNIFHSSLDGFGIIASHTGVEQDIQDHKGNEYELPGLSDQIDSLTVYFERSGFQARTSMRKRSDFKGDIYGAGFETTQVDIKGETIWDAQVGYDFGEGGVESLDGLSVTFQVQNITEEPFVSLQGDSDLQVRDYQDYGRTFLLGFSYKL</sequence>
<comment type="similarity">
    <text evidence="4">Belongs to the TonB-dependent receptor family.</text>
</comment>
<dbReference type="InterPro" id="IPR037066">
    <property type="entry name" value="Plug_dom_sf"/>
</dbReference>
<dbReference type="Pfam" id="PF00593">
    <property type="entry name" value="TonB_dep_Rec_b-barrel"/>
    <property type="match status" value="1"/>
</dbReference>
<dbReference type="PANTHER" id="PTHR40980:SF3">
    <property type="entry name" value="TONB-DEPENDENT RECEPTOR-LIKE BETA-BARREL DOMAIN-CONTAINING PROTEIN"/>
    <property type="match status" value="1"/>
</dbReference>
<dbReference type="Gene3D" id="2.170.130.10">
    <property type="entry name" value="TonB-dependent receptor, plug domain"/>
    <property type="match status" value="1"/>
</dbReference>
<dbReference type="SUPFAM" id="SSF56935">
    <property type="entry name" value="Porins"/>
    <property type="match status" value="1"/>
</dbReference>
<dbReference type="EMBL" id="RRZA01000081">
    <property type="protein sequence ID" value="MBE0459465.1"/>
    <property type="molecule type" value="Genomic_DNA"/>
</dbReference>
<keyword evidence="6" id="KW-0732">Signal</keyword>
<keyword evidence="3" id="KW-0998">Cell outer membrane</keyword>
<dbReference type="PANTHER" id="PTHR40980">
    <property type="entry name" value="PLUG DOMAIN-CONTAINING PROTEIN"/>
    <property type="match status" value="1"/>
</dbReference>
<evidence type="ECO:0000256" key="4">
    <source>
        <dbReference type="RuleBase" id="RU003357"/>
    </source>
</evidence>
<keyword evidence="10" id="KW-1185">Reference proteome</keyword>
<gene>
    <name evidence="9" type="ORF">EI167_18890</name>
</gene>
<dbReference type="CDD" id="cd01347">
    <property type="entry name" value="ligand_gated_channel"/>
    <property type="match status" value="1"/>
</dbReference>
<comment type="caution">
    <text evidence="9">The sequence shown here is derived from an EMBL/GenBank/DDBJ whole genome shotgun (WGS) entry which is preliminary data.</text>
</comment>
<dbReference type="RefSeq" id="WP_192542865.1">
    <property type="nucleotide sequence ID" value="NZ_RRZA01000081.1"/>
</dbReference>
<evidence type="ECO:0000256" key="5">
    <source>
        <dbReference type="SAM" id="MobiDB-lite"/>
    </source>
</evidence>
<dbReference type="NCBIfam" id="TIGR01782">
    <property type="entry name" value="TonB-Xanth-Caul"/>
    <property type="match status" value="1"/>
</dbReference>
<accession>A0ABR9FRP6</accession>
<dbReference type="Gene3D" id="2.40.170.20">
    <property type="entry name" value="TonB-dependent receptor, beta-barrel domain"/>
    <property type="match status" value="1"/>
</dbReference>
<dbReference type="InterPro" id="IPR012910">
    <property type="entry name" value="Plug_dom"/>
</dbReference>
<proteinExistence type="inferred from homology"/>
<evidence type="ECO:0000313" key="9">
    <source>
        <dbReference type="EMBL" id="MBE0459465.1"/>
    </source>
</evidence>
<evidence type="ECO:0000256" key="1">
    <source>
        <dbReference type="ARBA" id="ARBA00004442"/>
    </source>
</evidence>
<feature type="domain" description="TonB-dependent receptor-like beta-barrel" evidence="7">
    <location>
        <begin position="479"/>
        <end position="912"/>
    </location>
</feature>
<dbReference type="Proteomes" id="UP000707245">
    <property type="component" value="Unassembled WGS sequence"/>
</dbReference>
<feature type="region of interest" description="Disordered" evidence="5">
    <location>
        <begin position="758"/>
        <end position="780"/>
    </location>
</feature>
<dbReference type="Pfam" id="PF07715">
    <property type="entry name" value="Plug"/>
    <property type="match status" value="1"/>
</dbReference>
<name>A0ABR9FRP6_9GAMM</name>
<keyword evidence="9" id="KW-0675">Receptor</keyword>
<dbReference type="InterPro" id="IPR000531">
    <property type="entry name" value="Beta-barrel_TonB"/>
</dbReference>
<feature type="chain" id="PRO_5047406378" evidence="6">
    <location>
        <begin position="26"/>
        <end position="946"/>
    </location>
</feature>
<keyword evidence="4" id="KW-0798">TonB box</keyword>
<evidence type="ECO:0000256" key="6">
    <source>
        <dbReference type="SAM" id="SignalP"/>
    </source>
</evidence>
<evidence type="ECO:0000313" key="10">
    <source>
        <dbReference type="Proteomes" id="UP000707245"/>
    </source>
</evidence>
<evidence type="ECO:0000256" key="2">
    <source>
        <dbReference type="ARBA" id="ARBA00023136"/>
    </source>
</evidence>
<feature type="signal peptide" evidence="6">
    <location>
        <begin position="1"/>
        <end position="25"/>
    </location>
</feature>
<feature type="domain" description="TonB-dependent receptor plug" evidence="8">
    <location>
        <begin position="57"/>
        <end position="159"/>
    </location>
</feature>
<evidence type="ECO:0000256" key="3">
    <source>
        <dbReference type="ARBA" id="ARBA00023237"/>
    </source>
</evidence>
<comment type="subcellular location">
    <subcellularLocation>
        <location evidence="1 4">Cell outer membrane</location>
    </subcellularLocation>
</comment>
<protein>
    <submittedName>
        <fullName evidence="9">TonB-dependent receptor</fullName>
    </submittedName>
</protein>
<evidence type="ECO:0000259" key="8">
    <source>
        <dbReference type="Pfam" id="PF07715"/>
    </source>
</evidence>
<dbReference type="InterPro" id="IPR036942">
    <property type="entry name" value="Beta-barrel_TonB_sf"/>
</dbReference>
<organism evidence="9 10">
    <name type="scientific">Pseudoalteromonas prydzensis</name>
    <dbReference type="NCBI Taxonomy" id="182141"/>
    <lineage>
        <taxon>Bacteria</taxon>
        <taxon>Pseudomonadati</taxon>
        <taxon>Pseudomonadota</taxon>
        <taxon>Gammaproteobacteria</taxon>
        <taxon>Alteromonadales</taxon>
        <taxon>Pseudoalteromonadaceae</taxon>
        <taxon>Pseudoalteromonas</taxon>
    </lineage>
</organism>
<feature type="compositionally biased region" description="Polar residues" evidence="5">
    <location>
        <begin position="770"/>
        <end position="780"/>
    </location>
</feature>